<dbReference type="AlphaFoldDB" id="A0A246DLD5"/>
<feature type="transmembrane region" description="Helical" evidence="1">
    <location>
        <begin position="65"/>
        <end position="84"/>
    </location>
</feature>
<dbReference type="RefSeq" id="WP_088397112.1">
    <property type="nucleotide sequence ID" value="NZ_MXPU01000032.1"/>
</dbReference>
<accession>A0A246DLD5</accession>
<organism evidence="2 3">
    <name type="scientific">Rhizobium esperanzae</name>
    <dbReference type="NCBI Taxonomy" id="1967781"/>
    <lineage>
        <taxon>Bacteria</taxon>
        <taxon>Pseudomonadati</taxon>
        <taxon>Pseudomonadota</taxon>
        <taxon>Alphaproteobacteria</taxon>
        <taxon>Hyphomicrobiales</taxon>
        <taxon>Rhizobiaceae</taxon>
        <taxon>Rhizobium/Agrobacterium group</taxon>
        <taxon>Rhizobium</taxon>
    </lineage>
</organism>
<feature type="transmembrane region" description="Helical" evidence="1">
    <location>
        <begin position="12"/>
        <end position="31"/>
    </location>
</feature>
<gene>
    <name evidence="2" type="ORF">B5E41_29200</name>
</gene>
<comment type="caution">
    <text evidence="2">The sequence shown here is derived from an EMBL/GenBank/DDBJ whole genome shotgun (WGS) entry which is preliminary data.</text>
</comment>
<evidence type="ECO:0000313" key="3">
    <source>
        <dbReference type="Proteomes" id="UP000197269"/>
    </source>
</evidence>
<keyword evidence="1" id="KW-1133">Transmembrane helix</keyword>
<keyword evidence="1" id="KW-0812">Transmembrane</keyword>
<dbReference type="EMBL" id="MXPU01000032">
    <property type="protein sequence ID" value="OWO90006.1"/>
    <property type="molecule type" value="Genomic_DNA"/>
</dbReference>
<sequence>MNPFKIFMKPYVGIPFSIAGAFVLNAGFVYLGAIMAYSYIVAMLLLTVATYGLKTERAWGNVARLIAPLLLISAFVIPGAFDILDRKGRFERDIIAEIRPEYIKSTAAMASRLCPKYFTAGLWDHYVRMRDYSWCHLYPQFDPVQNVASAKLDTNEIGSTQESVSSLWK</sequence>
<keyword evidence="1" id="KW-0472">Membrane</keyword>
<evidence type="ECO:0000313" key="2">
    <source>
        <dbReference type="EMBL" id="OWO90006.1"/>
    </source>
</evidence>
<evidence type="ECO:0000256" key="1">
    <source>
        <dbReference type="SAM" id="Phobius"/>
    </source>
</evidence>
<proteinExistence type="predicted"/>
<protein>
    <submittedName>
        <fullName evidence="2">Uncharacterized protein</fullName>
    </submittedName>
</protein>
<reference evidence="2 3" key="1">
    <citation type="submission" date="2017-03" db="EMBL/GenBank/DDBJ databases">
        <title>Genome of strain Rhizobium sp. CNPSo 668.</title>
        <authorList>
            <person name="Ribeiro R."/>
        </authorList>
    </citation>
    <scope>NUCLEOTIDE SEQUENCE [LARGE SCALE GENOMIC DNA]</scope>
    <source>
        <strain evidence="2 3">CNPSo 668</strain>
    </source>
</reference>
<feature type="transmembrane region" description="Helical" evidence="1">
    <location>
        <begin position="36"/>
        <end position="53"/>
    </location>
</feature>
<dbReference type="Proteomes" id="UP000197269">
    <property type="component" value="Unassembled WGS sequence"/>
</dbReference>
<name>A0A246DLD5_9HYPH</name>